<accession>A0A1M5NRA5</accession>
<proteinExistence type="predicted"/>
<dbReference type="STRING" id="634436.SAMN05216361_3312"/>
<keyword evidence="2" id="KW-1185">Reference proteome</keyword>
<dbReference type="Proteomes" id="UP000184520">
    <property type="component" value="Unassembled WGS sequence"/>
</dbReference>
<sequence length="112" mass="12772">MDILPLGVICFAISAVSWWLSYKNVFDRPHECVQDEGDTIRLRCSPYERYWKRGGKTFPKSSIAKIQKAGSLTVFNHSDNATDIWLHDRDVDAVFEQLCALLPDADVVEIQV</sequence>
<organism evidence="1 2">
    <name type="scientific">Marisediminitalea aggregata</name>
    <dbReference type="NCBI Taxonomy" id="634436"/>
    <lineage>
        <taxon>Bacteria</taxon>
        <taxon>Pseudomonadati</taxon>
        <taxon>Pseudomonadota</taxon>
        <taxon>Gammaproteobacteria</taxon>
        <taxon>Alteromonadales</taxon>
        <taxon>Alteromonadaceae</taxon>
        <taxon>Marisediminitalea</taxon>
    </lineage>
</organism>
<evidence type="ECO:0000313" key="1">
    <source>
        <dbReference type="EMBL" id="SHG91463.1"/>
    </source>
</evidence>
<protein>
    <submittedName>
        <fullName evidence="1">Uncharacterized protein</fullName>
    </submittedName>
</protein>
<dbReference type="EMBL" id="FQWD01000005">
    <property type="protein sequence ID" value="SHG91463.1"/>
    <property type="molecule type" value="Genomic_DNA"/>
</dbReference>
<reference evidence="2" key="1">
    <citation type="submission" date="2016-11" db="EMBL/GenBank/DDBJ databases">
        <authorList>
            <person name="Varghese N."/>
            <person name="Submissions S."/>
        </authorList>
    </citation>
    <scope>NUCLEOTIDE SEQUENCE [LARGE SCALE GENOMIC DNA]</scope>
    <source>
        <strain evidence="2">CGMCC 1.8995</strain>
    </source>
</reference>
<dbReference type="OrthoDB" id="6301870at2"/>
<gene>
    <name evidence="1" type="ORF">SAMN05216361_3312</name>
</gene>
<evidence type="ECO:0000313" key="2">
    <source>
        <dbReference type="Proteomes" id="UP000184520"/>
    </source>
</evidence>
<name>A0A1M5NRA5_9ALTE</name>
<dbReference type="RefSeq" id="WP_073324265.1">
    <property type="nucleotide sequence ID" value="NZ_FQWD01000005.1"/>
</dbReference>
<dbReference type="AlphaFoldDB" id="A0A1M5NRA5"/>